<sequence>MNVLKESEGEGRYGAVWSLGVLQATEVLDDLIAASKSNDSKLSLLAIEALGFLGSPKALSTLTALAEKNPDSSSIIVSAIASIPGEESRKVLEDFAQKKNVSLQQVAISELGERKERASIPVLMKILHENEEVSFKLLMLSLSSITGKNFHSRNEWLNWYKLNFK</sequence>
<organism evidence="1 2">
    <name type="scientific">Leptospira interrogans str. 2002000626</name>
    <dbReference type="NCBI Taxonomy" id="996803"/>
    <lineage>
        <taxon>Bacteria</taxon>
        <taxon>Pseudomonadati</taxon>
        <taxon>Spirochaetota</taxon>
        <taxon>Spirochaetia</taxon>
        <taxon>Leptospirales</taxon>
        <taxon>Leptospiraceae</taxon>
        <taxon>Leptospira</taxon>
    </lineage>
</organism>
<dbReference type="Pfam" id="PF13646">
    <property type="entry name" value="HEAT_2"/>
    <property type="match status" value="1"/>
</dbReference>
<evidence type="ECO:0000313" key="2">
    <source>
        <dbReference type="Proteomes" id="UP000012329"/>
    </source>
</evidence>
<dbReference type="SUPFAM" id="SSF48371">
    <property type="entry name" value="ARM repeat"/>
    <property type="match status" value="1"/>
</dbReference>
<comment type="caution">
    <text evidence="1">The sequence shown here is derived from an EMBL/GenBank/DDBJ whole genome shotgun (WGS) entry which is preliminary data.</text>
</comment>
<proteinExistence type="predicted"/>
<gene>
    <name evidence="1" type="ORF">LEP1GSC029_2433</name>
</gene>
<dbReference type="InterPro" id="IPR011989">
    <property type="entry name" value="ARM-like"/>
</dbReference>
<evidence type="ECO:0000313" key="1">
    <source>
        <dbReference type="EMBL" id="EMY06549.1"/>
    </source>
</evidence>
<name>A0A829DCN0_LEPIR</name>
<dbReference type="InterPro" id="IPR016024">
    <property type="entry name" value="ARM-type_fold"/>
</dbReference>
<dbReference type="EMBL" id="AFJL02000030">
    <property type="protein sequence ID" value="EMY06549.1"/>
    <property type="molecule type" value="Genomic_DNA"/>
</dbReference>
<dbReference type="Gene3D" id="1.25.10.10">
    <property type="entry name" value="Leucine-rich Repeat Variant"/>
    <property type="match status" value="1"/>
</dbReference>
<accession>A0A829DCN0</accession>
<dbReference type="Proteomes" id="UP000012329">
    <property type="component" value="Unassembled WGS sequence"/>
</dbReference>
<reference evidence="1 2" key="1">
    <citation type="submission" date="2013-02" db="EMBL/GenBank/DDBJ databases">
        <authorList>
            <person name="Harkins D.M."/>
            <person name="Durkin A.S."/>
            <person name="Brinkac L.M."/>
            <person name="Haft D.H."/>
            <person name="Selengut J.D."/>
            <person name="Sanka R."/>
            <person name="DePew J."/>
            <person name="Purushe J."/>
            <person name="Whelen A.C."/>
            <person name="Vinetz J.M."/>
            <person name="Sutton G.G."/>
            <person name="Nierman W.C."/>
            <person name="Fouts D.E."/>
        </authorList>
    </citation>
    <scope>NUCLEOTIDE SEQUENCE [LARGE SCALE GENOMIC DNA]</scope>
    <source>
        <strain evidence="1 2">2002000626</strain>
    </source>
</reference>
<dbReference type="AlphaFoldDB" id="A0A829DCN0"/>
<protein>
    <submittedName>
        <fullName evidence="1">HEAT repeat protein</fullName>
    </submittedName>
</protein>